<accession>A0ABW5NRN8</accession>
<name>A0ABW5NRN8_9FLAO</name>
<dbReference type="Proteomes" id="UP001597480">
    <property type="component" value="Unassembled WGS sequence"/>
</dbReference>
<dbReference type="RefSeq" id="WP_379820066.1">
    <property type="nucleotide sequence ID" value="NZ_JBHUMD010000007.1"/>
</dbReference>
<protein>
    <submittedName>
        <fullName evidence="2">Uncharacterized protein</fullName>
    </submittedName>
</protein>
<feature type="chain" id="PRO_5046362224" evidence="1">
    <location>
        <begin position="17"/>
        <end position="333"/>
    </location>
</feature>
<reference evidence="3" key="1">
    <citation type="journal article" date="2019" name="Int. J. Syst. Evol. Microbiol.">
        <title>The Global Catalogue of Microorganisms (GCM) 10K type strain sequencing project: providing services to taxonomists for standard genome sequencing and annotation.</title>
        <authorList>
            <consortium name="The Broad Institute Genomics Platform"/>
            <consortium name="The Broad Institute Genome Sequencing Center for Infectious Disease"/>
            <person name="Wu L."/>
            <person name="Ma J."/>
        </authorList>
    </citation>
    <scope>NUCLEOTIDE SEQUENCE [LARGE SCALE GENOMIC DNA]</scope>
    <source>
        <strain evidence="3">KCTC 42107</strain>
    </source>
</reference>
<evidence type="ECO:0000313" key="2">
    <source>
        <dbReference type="EMBL" id="MFD2601489.1"/>
    </source>
</evidence>
<feature type="signal peptide" evidence="1">
    <location>
        <begin position="1"/>
        <end position="16"/>
    </location>
</feature>
<organism evidence="2 3">
    <name type="scientific">Flavobacterium suzhouense</name>
    <dbReference type="NCBI Taxonomy" id="1529638"/>
    <lineage>
        <taxon>Bacteria</taxon>
        <taxon>Pseudomonadati</taxon>
        <taxon>Bacteroidota</taxon>
        <taxon>Flavobacteriia</taxon>
        <taxon>Flavobacteriales</taxon>
        <taxon>Flavobacteriaceae</taxon>
        <taxon>Flavobacterium</taxon>
    </lineage>
</organism>
<proteinExistence type="predicted"/>
<dbReference type="EMBL" id="JBHUMD010000007">
    <property type="protein sequence ID" value="MFD2601489.1"/>
    <property type="molecule type" value="Genomic_DNA"/>
</dbReference>
<keyword evidence="3" id="KW-1185">Reference proteome</keyword>
<evidence type="ECO:0000313" key="3">
    <source>
        <dbReference type="Proteomes" id="UP001597480"/>
    </source>
</evidence>
<sequence>MKYLLCLLLFSSLCCAQDFQNYTKVTVCRLVNSDATGPCSIEYYAKKLKRTGHYIQAMESYNDTLVYNLLKLKADAKTWPTETCNCGQEPDPGEKPLVTGMFIVEVNSFKDTIFTTVNQKGIFFPDEKLQYVAPENNIRLAFTKDVDDFFKRDFATEIEAWKMDIISAKDITYMKKNMYGLTRREFEKNISYFNMVSTDSTYFNGKFMKVEKIYRIGDMEFYFEGKEQKLNKINIFNTTKKQYYSPTTVIVIDGVKIGDSEEVLCNKYDNSTLLKHWDAPLVAINNYYTYEIKLNNEEGVVRYAIRNGNIYEISIGFWYPAIKDKKDVVKKAR</sequence>
<keyword evidence="1" id="KW-0732">Signal</keyword>
<gene>
    <name evidence="2" type="ORF">ACFSR3_05425</name>
</gene>
<evidence type="ECO:0000256" key="1">
    <source>
        <dbReference type="SAM" id="SignalP"/>
    </source>
</evidence>
<comment type="caution">
    <text evidence="2">The sequence shown here is derived from an EMBL/GenBank/DDBJ whole genome shotgun (WGS) entry which is preliminary data.</text>
</comment>